<evidence type="ECO:0000313" key="2">
    <source>
        <dbReference type="EMBL" id="SVB89015.1"/>
    </source>
</evidence>
<dbReference type="PANTHER" id="PTHR28047">
    <property type="entry name" value="PROTEIN DCG1"/>
    <property type="match status" value="1"/>
</dbReference>
<dbReference type="EMBL" id="UINC01062413">
    <property type="protein sequence ID" value="SVB89015.1"/>
    <property type="molecule type" value="Genomic_DNA"/>
</dbReference>
<evidence type="ECO:0008006" key="3">
    <source>
        <dbReference type="Google" id="ProtNLM"/>
    </source>
</evidence>
<sequence>MTGPKILVLNPSGTDIYDEVTREVAIPAVASDTEVVIRNLEGHVPRTAFLPAPSVLLNALLTAVVEAEKDGFDAVVIACCDDPGLLDAKELVSIPVTGPMEAAVHTAAPLGRLAVIAPRIESGENENLPANSNWVRRRIHQYGMDHNFAGVRHAPCPHPSQSETERLLDQDINQLCDLVRGGMANALKDTGIKQSQLACEEDDADVLFFACTIWSGLLDCVQENVPARVLDPVATPVRFAEMLARNCINP</sequence>
<dbReference type="InterPro" id="IPR053714">
    <property type="entry name" value="Iso_Racemase_Enz_sf"/>
</dbReference>
<name>A0A382HPM2_9ZZZZ</name>
<evidence type="ECO:0000256" key="1">
    <source>
        <dbReference type="ARBA" id="ARBA00038414"/>
    </source>
</evidence>
<dbReference type="InterPro" id="IPR015942">
    <property type="entry name" value="Asp/Glu/hydantoin_racemase"/>
</dbReference>
<comment type="similarity">
    <text evidence="1">Belongs to the HyuE racemase family.</text>
</comment>
<organism evidence="2">
    <name type="scientific">marine metagenome</name>
    <dbReference type="NCBI Taxonomy" id="408172"/>
    <lineage>
        <taxon>unclassified sequences</taxon>
        <taxon>metagenomes</taxon>
        <taxon>ecological metagenomes</taxon>
    </lineage>
</organism>
<protein>
    <recommendedName>
        <fullName evidence="3">Hydantoin racemase</fullName>
    </recommendedName>
</protein>
<dbReference type="GO" id="GO:0047661">
    <property type="term" value="F:amino-acid racemase activity"/>
    <property type="evidence" value="ECO:0007669"/>
    <property type="project" value="InterPro"/>
</dbReference>
<accession>A0A382HPM2</accession>
<dbReference type="InterPro" id="IPR052186">
    <property type="entry name" value="Hydantoin_racemase-like"/>
</dbReference>
<reference evidence="2" key="1">
    <citation type="submission" date="2018-05" db="EMBL/GenBank/DDBJ databases">
        <authorList>
            <person name="Lanie J.A."/>
            <person name="Ng W.-L."/>
            <person name="Kazmierczak K.M."/>
            <person name="Andrzejewski T.M."/>
            <person name="Davidsen T.M."/>
            <person name="Wayne K.J."/>
            <person name="Tettelin H."/>
            <person name="Glass J.I."/>
            <person name="Rusch D."/>
            <person name="Podicherti R."/>
            <person name="Tsui H.-C.T."/>
            <person name="Winkler M.E."/>
        </authorList>
    </citation>
    <scope>NUCLEOTIDE SEQUENCE</scope>
</reference>
<proteinExistence type="inferred from homology"/>
<dbReference type="Gene3D" id="3.40.50.12500">
    <property type="match status" value="1"/>
</dbReference>
<dbReference type="Pfam" id="PF01177">
    <property type="entry name" value="Asp_Glu_race"/>
    <property type="match status" value="1"/>
</dbReference>
<dbReference type="PANTHER" id="PTHR28047:SF5">
    <property type="entry name" value="PROTEIN DCG1"/>
    <property type="match status" value="1"/>
</dbReference>
<gene>
    <name evidence="2" type="ORF">METZ01_LOCUS241869</name>
</gene>
<dbReference type="AlphaFoldDB" id="A0A382HPM2"/>